<evidence type="ECO:0000313" key="2">
    <source>
        <dbReference type="EMBL" id="NOU94453.1"/>
    </source>
</evidence>
<sequence length="155" mass="17210">MKRNRFITVITLFSMLFSLFNFVGVPPKAEAAVTAPSLLITEIMAASKASGDPYEFVELYNTTSQPINLTNYQIHYYTQPGLAQPWTDANAKKWSIVPQDTMTGGTTNMTIAAHGTKIVWLVKPAHLSYTVTQFITEYGDATLTKDQFVYALMGT</sequence>
<evidence type="ECO:0000313" key="3">
    <source>
        <dbReference type="Proteomes" id="UP000641588"/>
    </source>
</evidence>
<accession>A0A972GQC5</accession>
<dbReference type="Pfam" id="PF00932">
    <property type="entry name" value="LTD"/>
    <property type="match status" value="1"/>
</dbReference>
<dbReference type="EMBL" id="WHOD01000056">
    <property type="protein sequence ID" value="NOU94453.1"/>
    <property type="molecule type" value="Genomic_DNA"/>
</dbReference>
<dbReference type="Proteomes" id="UP000641588">
    <property type="component" value="Unassembled WGS sequence"/>
</dbReference>
<comment type="caution">
    <text evidence="2">The sequence shown here is derived from an EMBL/GenBank/DDBJ whole genome shotgun (WGS) entry which is preliminary data.</text>
</comment>
<dbReference type="AlphaFoldDB" id="A0A972GQC5"/>
<name>A0A972GQC5_9BACL</name>
<gene>
    <name evidence="2" type="ORF">GC093_14680</name>
</gene>
<dbReference type="InterPro" id="IPR001322">
    <property type="entry name" value="Lamin_tail_dom"/>
</dbReference>
<dbReference type="PROSITE" id="PS51841">
    <property type="entry name" value="LTD"/>
    <property type="match status" value="1"/>
</dbReference>
<feature type="non-terminal residue" evidence="2">
    <location>
        <position position="155"/>
    </location>
</feature>
<proteinExistence type="predicted"/>
<protein>
    <recommendedName>
        <fullName evidence="1">LTD domain-containing protein</fullName>
    </recommendedName>
</protein>
<dbReference type="SUPFAM" id="SSF74853">
    <property type="entry name" value="Lamin A/C globular tail domain"/>
    <property type="match status" value="1"/>
</dbReference>
<dbReference type="RefSeq" id="WP_171652672.1">
    <property type="nucleotide sequence ID" value="NZ_WHOD01000056.1"/>
</dbReference>
<feature type="domain" description="LTD" evidence="1">
    <location>
        <begin position="25"/>
        <end position="155"/>
    </location>
</feature>
<dbReference type="InterPro" id="IPR036415">
    <property type="entry name" value="Lamin_tail_dom_sf"/>
</dbReference>
<evidence type="ECO:0000259" key="1">
    <source>
        <dbReference type="PROSITE" id="PS51841"/>
    </source>
</evidence>
<reference evidence="2" key="1">
    <citation type="submission" date="2019-10" db="EMBL/GenBank/DDBJ databases">
        <title>Description of Paenibacillus glebae sp. nov.</title>
        <authorList>
            <person name="Carlier A."/>
            <person name="Qi S."/>
        </authorList>
    </citation>
    <scope>NUCLEOTIDE SEQUENCE</scope>
    <source>
        <strain evidence="2">LMG 31456</strain>
    </source>
</reference>
<organism evidence="2 3">
    <name type="scientific">Paenibacillus foliorum</name>
    <dbReference type="NCBI Taxonomy" id="2654974"/>
    <lineage>
        <taxon>Bacteria</taxon>
        <taxon>Bacillati</taxon>
        <taxon>Bacillota</taxon>
        <taxon>Bacilli</taxon>
        <taxon>Bacillales</taxon>
        <taxon>Paenibacillaceae</taxon>
        <taxon>Paenibacillus</taxon>
    </lineage>
</organism>
<keyword evidence="3" id="KW-1185">Reference proteome</keyword>